<dbReference type="InParanoid" id="E9G5U1"/>
<feature type="region of interest" description="Disordered" evidence="1">
    <location>
        <begin position="25"/>
        <end position="46"/>
    </location>
</feature>
<reference evidence="2 3" key="1">
    <citation type="journal article" date="2011" name="Science">
        <title>The ecoresponsive genome of Daphnia pulex.</title>
        <authorList>
            <person name="Colbourne J.K."/>
            <person name="Pfrender M.E."/>
            <person name="Gilbert D."/>
            <person name="Thomas W.K."/>
            <person name="Tucker A."/>
            <person name="Oakley T.H."/>
            <person name="Tokishita S."/>
            <person name="Aerts A."/>
            <person name="Arnold G.J."/>
            <person name="Basu M.K."/>
            <person name="Bauer D.J."/>
            <person name="Caceres C.E."/>
            <person name="Carmel L."/>
            <person name="Casola C."/>
            <person name="Choi J.H."/>
            <person name="Detter J.C."/>
            <person name="Dong Q."/>
            <person name="Dusheyko S."/>
            <person name="Eads B.D."/>
            <person name="Frohlich T."/>
            <person name="Geiler-Samerotte K.A."/>
            <person name="Gerlach D."/>
            <person name="Hatcher P."/>
            <person name="Jogdeo S."/>
            <person name="Krijgsveld J."/>
            <person name="Kriventseva E.V."/>
            <person name="Kultz D."/>
            <person name="Laforsch C."/>
            <person name="Lindquist E."/>
            <person name="Lopez J."/>
            <person name="Manak J.R."/>
            <person name="Muller J."/>
            <person name="Pangilinan J."/>
            <person name="Patwardhan R.P."/>
            <person name="Pitluck S."/>
            <person name="Pritham E.J."/>
            <person name="Rechtsteiner A."/>
            <person name="Rho M."/>
            <person name="Rogozin I.B."/>
            <person name="Sakarya O."/>
            <person name="Salamov A."/>
            <person name="Schaack S."/>
            <person name="Shapiro H."/>
            <person name="Shiga Y."/>
            <person name="Skalitzky C."/>
            <person name="Smith Z."/>
            <person name="Souvorov A."/>
            <person name="Sung W."/>
            <person name="Tang Z."/>
            <person name="Tsuchiya D."/>
            <person name="Tu H."/>
            <person name="Vos H."/>
            <person name="Wang M."/>
            <person name="Wolf Y.I."/>
            <person name="Yamagata H."/>
            <person name="Yamada T."/>
            <person name="Ye Y."/>
            <person name="Shaw J.R."/>
            <person name="Andrews J."/>
            <person name="Crease T.J."/>
            <person name="Tang H."/>
            <person name="Lucas S.M."/>
            <person name="Robertson H.M."/>
            <person name="Bork P."/>
            <person name="Koonin E.V."/>
            <person name="Zdobnov E.M."/>
            <person name="Grigoriev I.V."/>
            <person name="Lynch M."/>
            <person name="Boore J.L."/>
        </authorList>
    </citation>
    <scope>NUCLEOTIDE SEQUENCE [LARGE SCALE GENOMIC DNA]</scope>
</reference>
<evidence type="ECO:0000313" key="3">
    <source>
        <dbReference type="Proteomes" id="UP000000305"/>
    </source>
</evidence>
<organism evidence="2 3">
    <name type="scientific">Daphnia pulex</name>
    <name type="common">Water flea</name>
    <dbReference type="NCBI Taxonomy" id="6669"/>
    <lineage>
        <taxon>Eukaryota</taxon>
        <taxon>Metazoa</taxon>
        <taxon>Ecdysozoa</taxon>
        <taxon>Arthropoda</taxon>
        <taxon>Crustacea</taxon>
        <taxon>Branchiopoda</taxon>
        <taxon>Diplostraca</taxon>
        <taxon>Cladocera</taxon>
        <taxon>Anomopoda</taxon>
        <taxon>Daphniidae</taxon>
        <taxon>Daphnia</taxon>
    </lineage>
</organism>
<accession>E9G5U1</accession>
<gene>
    <name evidence="2" type="ORF">DAPPUDRAFT_238219</name>
</gene>
<dbReference type="Proteomes" id="UP000000305">
    <property type="component" value="Unassembled WGS sequence"/>
</dbReference>
<keyword evidence="3" id="KW-1185">Reference proteome</keyword>
<evidence type="ECO:0000256" key="1">
    <source>
        <dbReference type="SAM" id="MobiDB-lite"/>
    </source>
</evidence>
<dbReference type="KEGG" id="dpx:DAPPUDRAFT_238219"/>
<dbReference type="EMBL" id="GL732533">
    <property type="protein sequence ID" value="EFX84822.1"/>
    <property type="molecule type" value="Genomic_DNA"/>
</dbReference>
<sequence>MNGRRYSIHGSITLYCVRCDKEYSSRTKDCSSNGSTGVGSVLDGEEMVGIPGGSSGSGAMSGGAECIELLELERRMPRARGSDIRELATNICRQYIRSSSRYHLLDHLKDIGNLVSD</sequence>
<proteinExistence type="predicted"/>
<protein>
    <submittedName>
        <fullName evidence="2">Uncharacterized protein</fullName>
    </submittedName>
</protein>
<name>E9G5U1_DAPPU</name>
<dbReference type="HOGENOM" id="CLU_2087201_0_0_1"/>
<evidence type="ECO:0000313" key="2">
    <source>
        <dbReference type="EMBL" id="EFX84822.1"/>
    </source>
</evidence>
<dbReference type="AlphaFoldDB" id="E9G5U1"/>